<proteinExistence type="predicted"/>
<gene>
    <name evidence="8" type="primary">LOC104612510</name>
</gene>
<dbReference type="Proteomes" id="UP000189703">
    <property type="component" value="Unplaced"/>
</dbReference>
<feature type="compositionally biased region" description="Low complexity" evidence="5">
    <location>
        <begin position="25"/>
        <end position="36"/>
    </location>
</feature>
<evidence type="ECO:0000259" key="6">
    <source>
        <dbReference type="Pfam" id="PF00270"/>
    </source>
</evidence>
<dbReference type="AlphaFoldDB" id="A0A1U8BLQ6"/>
<keyword evidence="7" id="KW-1185">Reference proteome</keyword>
<dbReference type="RefSeq" id="XP_010278247.1">
    <property type="nucleotide sequence ID" value="XM_010279945.1"/>
</dbReference>
<evidence type="ECO:0000256" key="5">
    <source>
        <dbReference type="SAM" id="MobiDB-lite"/>
    </source>
</evidence>
<dbReference type="eggNOG" id="KOG0339">
    <property type="taxonomic scope" value="Eukaryota"/>
</dbReference>
<protein>
    <submittedName>
        <fullName evidence="8">ATP-dependent RNA helicase DBP3 isoform X1</fullName>
    </submittedName>
</protein>
<accession>A0A1U8BLQ6</accession>
<evidence type="ECO:0000256" key="4">
    <source>
        <dbReference type="ARBA" id="ARBA00022840"/>
    </source>
</evidence>
<feature type="region of interest" description="Disordered" evidence="5">
    <location>
        <begin position="1"/>
        <end position="129"/>
    </location>
</feature>
<evidence type="ECO:0000313" key="7">
    <source>
        <dbReference type="Proteomes" id="UP000189703"/>
    </source>
</evidence>
<evidence type="ECO:0000256" key="2">
    <source>
        <dbReference type="ARBA" id="ARBA00022801"/>
    </source>
</evidence>
<dbReference type="STRING" id="4432.A0A1U8BLQ6"/>
<feature type="compositionally biased region" description="Basic residues" evidence="5">
    <location>
        <begin position="9"/>
        <end position="21"/>
    </location>
</feature>
<sequence length="571" mass="63062">MVKGDDAIRRKKNKENRKRMRKESSAVSARVAAIIAAKKRRKSGKRRICEGMCFSLPTPDDPFNDGHESTSFNRKKTKKSDPLQRGTGVSRSDNGAMPKKDVSSRNPRKVEKREDQKEKAANQKNEQIKLLASNSVKGQRISISLGKTKSQLFGNSEVCGQQRGPHGNSESPSKFFVLCLNAIQSALQHASAFNCDIGRPLIANIWGAEYWKCYSVGLDIMETTGACSIEQIAWMVSTAADTIARKEKEGLSIASPFLLFLVQSQEKAMKIRSVCKPLKALGIHTVSLHPGASLEHQIHGLKSCEPEFLVSTPERLLELVSLKAIDLSGVSLMVVDELETFAKADFLDKLKSIRQCVSRDSQTVIFNNSSGHISTAVVQNLLRDPISRLCFSDSLANQSACITQCVDVSVSEDEKLSWGVEVLEKMPRSKLYFQPRKVLFVVGTDNKAQVWLTTLRAKGYSISNESSSDGSQADNSEKSMVVSVSVKEHVGSMDIEDFEVAIIVDFLPSIDGYTEILTRMARHSVNGVLHSLLCEEDAPVVKPLIEILEQCGQAVPEALRNMYDSTPMLDH</sequence>
<dbReference type="Pfam" id="PF00270">
    <property type="entry name" value="DEAD"/>
    <property type="match status" value="1"/>
</dbReference>
<reference evidence="8" key="1">
    <citation type="submission" date="2025-08" db="UniProtKB">
        <authorList>
            <consortium name="RefSeq"/>
        </authorList>
    </citation>
    <scope>IDENTIFICATION</scope>
</reference>
<feature type="domain" description="DEAD/DEAH-box helicase" evidence="6">
    <location>
        <begin position="259"/>
        <end position="366"/>
    </location>
</feature>
<keyword evidence="4" id="KW-0067">ATP-binding</keyword>
<dbReference type="GeneID" id="104612510"/>
<organism evidence="7 8">
    <name type="scientific">Nelumbo nucifera</name>
    <name type="common">Sacred lotus</name>
    <dbReference type="NCBI Taxonomy" id="4432"/>
    <lineage>
        <taxon>Eukaryota</taxon>
        <taxon>Viridiplantae</taxon>
        <taxon>Streptophyta</taxon>
        <taxon>Embryophyta</taxon>
        <taxon>Tracheophyta</taxon>
        <taxon>Spermatophyta</taxon>
        <taxon>Magnoliopsida</taxon>
        <taxon>Proteales</taxon>
        <taxon>Nelumbonaceae</taxon>
        <taxon>Nelumbo</taxon>
    </lineage>
</organism>
<dbReference type="GO" id="GO:0003724">
    <property type="term" value="F:RNA helicase activity"/>
    <property type="evidence" value="ECO:0000318"/>
    <property type="project" value="GO_Central"/>
</dbReference>
<dbReference type="GO" id="GO:0005730">
    <property type="term" value="C:nucleolus"/>
    <property type="evidence" value="ECO:0000318"/>
    <property type="project" value="GO_Central"/>
</dbReference>
<dbReference type="PANTHER" id="PTHR47960">
    <property type="entry name" value="DEAD-BOX ATP-DEPENDENT RNA HELICASE 50"/>
    <property type="match status" value="1"/>
</dbReference>
<keyword evidence="1" id="KW-0547">Nucleotide-binding</keyword>
<dbReference type="Gene3D" id="3.40.50.300">
    <property type="entry name" value="P-loop containing nucleotide triphosphate hydrolases"/>
    <property type="match status" value="2"/>
</dbReference>
<dbReference type="InterPro" id="IPR011545">
    <property type="entry name" value="DEAD/DEAH_box_helicase_dom"/>
</dbReference>
<name>A0A1U8BLQ6_NELNU</name>
<dbReference type="OrthoDB" id="1902637at2759"/>
<evidence type="ECO:0000256" key="1">
    <source>
        <dbReference type="ARBA" id="ARBA00022741"/>
    </source>
</evidence>
<dbReference type="FunCoup" id="A0A1U8BLQ6">
    <property type="interactions" value="2175"/>
</dbReference>
<keyword evidence="2" id="KW-0378">Hydrolase</keyword>
<dbReference type="GO" id="GO:0006364">
    <property type="term" value="P:rRNA processing"/>
    <property type="evidence" value="ECO:0000318"/>
    <property type="project" value="GO_Central"/>
</dbReference>
<evidence type="ECO:0000256" key="3">
    <source>
        <dbReference type="ARBA" id="ARBA00022806"/>
    </source>
</evidence>
<dbReference type="KEGG" id="nnu:104612510"/>
<dbReference type="SUPFAM" id="SSF52540">
    <property type="entry name" value="P-loop containing nucleoside triphosphate hydrolases"/>
    <property type="match status" value="1"/>
</dbReference>
<dbReference type="GO" id="GO:0016787">
    <property type="term" value="F:hydrolase activity"/>
    <property type="evidence" value="ECO:0007669"/>
    <property type="project" value="UniProtKB-KW"/>
</dbReference>
<dbReference type="GO" id="GO:0003729">
    <property type="term" value="F:mRNA binding"/>
    <property type="evidence" value="ECO:0000318"/>
    <property type="project" value="GO_Central"/>
</dbReference>
<evidence type="ECO:0000313" key="8">
    <source>
        <dbReference type="RefSeq" id="XP_010278247.1"/>
    </source>
</evidence>
<feature type="compositionally biased region" description="Basic and acidic residues" evidence="5">
    <location>
        <begin position="98"/>
        <end position="121"/>
    </location>
</feature>
<feature type="compositionally biased region" description="Basic residues" evidence="5">
    <location>
        <begin position="37"/>
        <end position="46"/>
    </location>
</feature>
<dbReference type="OMA" id="CYSAGKD"/>
<dbReference type="GO" id="GO:0005524">
    <property type="term" value="F:ATP binding"/>
    <property type="evidence" value="ECO:0007669"/>
    <property type="project" value="UniProtKB-KW"/>
</dbReference>
<dbReference type="InterPro" id="IPR027417">
    <property type="entry name" value="P-loop_NTPase"/>
</dbReference>
<keyword evidence="3 8" id="KW-0347">Helicase</keyword>